<dbReference type="Proteomes" id="UP000596661">
    <property type="component" value="Unassembled WGS sequence"/>
</dbReference>
<keyword evidence="2" id="KW-1185">Reference proteome</keyword>
<dbReference type="EnsemblPlants" id="evm.model.ctgX2.46">
    <property type="protein sequence ID" value="cds.evm.model.ctgX2.46"/>
    <property type="gene ID" value="evm.TU.ctgX2.46"/>
</dbReference>
<accession>A0A803QRY2</accession>
<dbReference type="Gramene" id="evm.model.ctgX2.46">
    <property type="protein sequence ID" value="cds.evm.model.ctgX2.46"/>
    <property type="gene ID" value="evm.TU.ctgX2.46"/>
</dbReference>
<evidence type="ECO:0000313" key="2">
    <source>
        <dbReference type="Proteomes" id="UP000596661"/>
    </source>
</evidence>
<dbReference type="AlphaFoldDB" id="A0A803QRY2"/>
<protein>
    <submittedName>
        <fullName evidence="1">Uncharacterized protein</fullName>
    </submittedName>
</protein>
<sequence>SMFGFKCPNGTRSRVWLVLVTSRIKTSNSWYVQYPLESRSQDADQSQVWSAVLIQSPESHFKVWVRDQGMGSQVTLESDTVLQSIVLGSMFGVRVWVRVRVGSQS</sequence>
<reference evidence="1" key="1">
    <citation type="submission" date="2021-03" db="UniProtKB">
        <authorList>
            <consortium name="EnsemblPlants"/>
        </authorList>
    </citation>
    <scope>IDENTIFICATION</scope>
</reference>
<name>A0A803QRY2_CANSA</name>
<organism evidence="1 2">
    <name type="scientific">Cannabis sativa</name>
    <name type="common">Hemp</name>
    <name type="synonym">Marijuana</name>
    <dbReference type="NCBI Taxonomy" id="3483"/>
    <lineage>
        <taxon>Eukaryota</taxon>
        <taxon>Viridiplantae</taxon>
        <taxon>Streptophyta</taxon>
        <taxon>Embryophyta</taxon>
        <taxon>Tracheophyta</taxon>
        <taxon>Spermatophyta</taxon>
        <taxon>Magnoliopsida</taxon>
        <taxon>eudicotyledons</taxon>
        <taxon>Gunneridae</taxon>
        <taxon>Pentapetalae</taxon>
        <taxon>rosids</taxon>
        <taxon>fabids</taxon>
        <taxon>Rosales</taxon>
        <taxon>Cannabaceae</taxon>
        <taxon>Cannabis</taxon>
    </lineage>
</organism>
<evidence type="ECO:0000313" key="1">
    <source>
        <dbReference type="EnsemblPlants" id="cds.evm.model.ctgX2.46"/>
    </source>
</evidence>
<proteinExistence type="predicted"/>